<dbReference type="EMBL" id="LXQE01000154">
    <property type="protein sequence ID" value="RCJ34811.1"/>
    <property type="molecule type" value="Genomic_DNA"/>
</dbReference>
<proteinExistence type="predicted"/>
<evidence type="ECO:0000256" key="1">
    <source>
        <dbReference type="SAM" id="Phobius"/>
    </source>
</evidence>
<dbReference type="InterPro" id="IPR050952">
    <property type="entry name" value="TRIM-NHL_E3_ligases"/>
</dbReference>
<evidence type="ECO:0000313" key="2">
    <source>
        <dbReference type="EMBL" id="RCJ34811.1"/>
    </source>
</evidence>
<dbReference type="AlphaFoldDB" id="A0A367RG03"/>
<dbReference type="PANTHER" id="PTHR24104:SF25">
    <property type="entry name" value="PROTEIN LIN-41"/>
    <property type="match status" value="1"/>
</dbReference>
<accession>A0A367RG03</accession>
<dbReference type="SUPFAM" id="SSF63829">
    <property type="entry name" value="Calcium-dependent phosphotriesterase"/>
    <property type="match status" value="2"/>
</dbReference>
<dbReference type="Proteomes" id="UP000252085">
    <property type="component" value="Unassembled WGS sequence"/>
</dbReference>
<keyword evidence="1" id="KW-0812">Transmembrane</keyword>
<sequence>MINKLLTRLKKLRHQLNQHLKKLSNTRYLQRNKTFNFLLSVTIGVIVTTLGITTDWATTGTRTLTHNTIGSENLRIQNNTEIPTLTHKISSINNTIGSERLWGQNNTEIPTLTHKRSPISNSIGSENLRVQNNTETPALNYKTSWIGNTIGSGNLRVQNNIEAMYVAPDGTVYTNSHWDEAAMEAGIYKDGKVIAALGDTHGWSRGGGKAVTANSKYVYIAMTQGSRGDTKEDYPPEGTTWYSVRRYDLSGKPAPFPNGRGWDKSMLITSTKSEVTGLATVGSELYVSDFAASRIRVYDTETMKELRSFTVANPGAITIDPQKNLWIIQSKNGSKPAKILHYSQSGKQLPQQIADIVEPTAIAINHQGKLLVAENGPRQQMLTYDIKDRPVQVSSFGSKGGIYAGVPGEVRDLKLYGLTGVGTDASRNIYINSNGFNKSGTDLRKFSPSGKLMWRSLGLIFVDNADADPKTDGVDLFTKQEHYLMDYSKAAGKQWIYKAYTLNPFKYPQDPRLHTSPDGTFVRRIQGKPFLFLTDMYNSFLQIYRFNPATDGKVAIPAGMFVGTNGADKPFITGNWPPHQPEQGEWIWRDRNGNGKFEKNEYDRSKDYPHLGGWWVDSKGDVWKALRTEDGIRHYPLQGIDPKGNPIYSYSSMEKQTIPKIFNDLRRIEYFPETDSMFLSGFTVDRPAFGDDAGVAGSEIARFDNWSKGNRTPKWRIVIPYDSTGKREVSTAAISVTGDYVFAVTVKTAEVYVYNAKTGAQVQQLKPGPEVGSESGWIDIPYGIRAFRRSNGEHLVFVEENWKGKVIIYRLAG</sequence>
<keyword evidence="1" id="KW-1133">Transmembrane helix</keyword>
<evidence type="ECO:0000313" key="3">
    <source>
        <dbReference type="Proteomes" id="UP000252085"/>
    </source>
</evidence>
<feature type="transmembrane region" description="Helical" evidence="1">
    <location>
        <begin position="37"/>
        <end position="57"/>
    </location>
</feature>
<dbReference type="GO" id="GO:0008270">
    <property type="term" value="F:zinc ion binding"/>
    <property type="evidence" value="ECO:0007669"/>
    <property type="project" value="UniProtKB-KW"/>
</dbReference>
<dbReference type="PANTHER" id="PTHR24104">
    <property type="entry name" value="E3 UBIQUITIN-PROTEIN LIGASE NHLRC1-RELATED"/>
    <property type="match status" value="1"/>
</dbReference>
<comment type="caution">
    <text evidence="2">The sequence shown here is derived from an EMBL/GenBank/DDBJ whole genome shotgun (WGS) entry which is preliminary data.</text>
</comment>
<reference evidence="2 3" key="1">
    <citation type="submission" date="2016-04" db="EMBL/GenBank/DDBJ databases">
        <authorList>
            <person name="Evans L.H."/>
            <person name="Alamgir A."/>
            <person name="Owens N."/>
            <person name="Weber N.D."/>
            <person name="Virtaneva K."/>
            <person name="Barbian K."/>
            <person name="Babar A."/>
            <person name="Rosenke K."/>
        </authorList>
    </citation>
    <scope>NUCLEOTIDE SEQUENCE [LARGE SCALE GENOMIC DNA]</scope>
    <source>
        <strain evidence="2">NIES-2108</strain>
    </source>
</reference>
<evidence type="ECO:0008006" key="4">
    <source>
        <dbReference type="Google" id="ProtNLM"/>
    </source>
</evidence>
<name>A0A367RG03_NOSPU</name>
<dbReference type="InterPro" id="IPR011042">
    <property type="entry name" value="6-blade_b-propeller_TolB-like"/>
</dbReference>
<gene>
    <name evidence="2" type="ORF">A6769_20605</name>
</gene>
<keyword evidence="1" id="KW-0472">Membrane</keyword>
<dbReference type="Gene3D" id="2.120.10.30">
    <property type="entry name" value="TolB, C-terminal domain"/>
    <property type="match status" value="1"/>
</dbReference>
<protein>
    <recommendedName>
        <fullName evidence="4">NHL repeat-containing protein</fullName>
    </recommendedName>
</protein>
<organism evidence="2 3">
    <name type="scientific">Nostoc punctiforme NIES-2108</name>
    <dbReference type="NCBI Taxonomy" id="1356359"/>
    <lineage>
        <taxon>Bacteria</taxon>
        <taxon>Bacillati</taxon>
        <taxon>Cyanobacteriota</taxon>
        <taxon>Cyanophyceae</taxon>
        <taxon>Nostocales</taxon>
        <taxon>Nostocaceae</taxon>
        <taxon>Nostoc</taxon>
    </lineage>
</organism>